<dbReference type="eggNOG" id="COG3791">
    <property type="taxonomic scope" value="Bacteria"/>
</dbReference>
<dbReference type="RefSeq" id="WP_015927015.1">
    <property type="nucleotide sequence ID" value="NC_011894.1"/>
</dbReference>
<dbReference type="Pfam" id="PF04828">
    <property type="entry name" value="GFA"/>
    <property type="match status" value="1"/>
</dbReference>
<evidence type="ECO:0000313" key="6">
    <source>
        <dbReference type="EMBL" id="ACL55302.1"/>
    </source>
</evidence>
<dbReference type="InterPro" id="IPR011057">
    <property type="entry name" value="Mss4-like_sf"/>
</dbReference>
<feature type="domain" description="CENP-V/GFA" evidence="5">
    <location>
        <begin position="2"/>
        <end position="105"/>
    </location>
</feature>
<evidence type="ECO:0000256" key="1">
    <source>
        <dbReference type="ARBA" id="ARBA00005495"/>
    </source>
</evidence>
<name>B8I9P9_METNO</name>
<dbReference type="STRING" id="460265.Mnod_0258"/>
<dbReference type="PANTHER" id="PTHR33337:SF40">
    <property type="entry name" value="CENP-V_GFA DOMAIN-CONTAINING PROTEIN-RELATED"/>
    <property type="match status" value="1"/>
</dbReference>
<evidence type="ECO:0000256" key="2">
    <source>
        <dbReference type="ARBA" id="ARBA00022723"/>
    </source>
</evidence>
<gene>
    <name evidence="6" type="ordered locus">Mnod_0258</name>
</gene>
<evidence type="ECO:0000259" key="5">
    <source>
        <dbReference type="PROSITE" id="PS51891"/>
    </source>
</evidence>
<dbReference type="EMBL" id="CP001349">
    <property type="protein sequence ID" value="ACL55302.1"/>
    <property type="molecule type" value="Genomic_DNA"/>
</dbReference>
<keyword evidence="3" id="KW-0862">Zinc</keyword>
<protein>
    <submittedName>
        <fullName evidence="6">Glutathione-dependent formaldehyde-activating GFA</fullName>
    </submittedName>
</protein>
<comment type="similarity">
    <text evidence="1">Belongs to the Gfa family.</text>
</comment>
<dbReference type="KEGG" id="mno:Mnod_0258"/>
<evidence type="ECO:0000256" key="4">
    <source>
        <dbReference type="ARBA" id="ARBA00023239"/>
    </source>
</evidence>
<keyword evidence="4" id="KW-0456">Lyase</keyword>
<sequence length="132" mass="14239">MLTGGCYCGRVRFAADAPAFHETVCHCASCRRAVGAASVAWLSVKRASFRLTAGEPIRFRSSPGVTRSFCGTCGTSLTYEAEAYPDELDLTIASLDDPDAVPPKDHTQAAERLRWTSLADGLPVHPRTRPGR</sequence>
<dbReference type="Proteomes" id="UP000008207">
    <property type="component" value="Chromosome"/>
</dbReference>
<accession>B8I9P9</accession>
<dbReference type="GO" id="GO:0016846">
    <property type="term" value="F:carbon-sulfur lyase activity"/>
    <property type="evidence" value="ECO:0007669"/>
    <property type="project" value="InterPro"/>
</dbReference>
<organism evidence="6 7">
    <name type="scientific">Methylobacterium nodulans (strain LMG 21967 / CNCM I-2342 / ORS 2060)</name>
    <dbReference type="NCBI Taxonomy" id="460265"/>
    <lineage>
        <taxon>Bacteria</taxon>
        <taxon>Pseudomonadati</taxon>
        <taxon>Pseudomonadota</taxon>
        <taxon>Alphaproteobacteria</taxon>
        <taxon>Hyphomicrobiales</taxon>
        <taxon>Methylobacteriaceae</taxon>
        <taxon>Methylobacterium</taxon>
    </lineage>
</organism>
<keyword evidence="2" id="KW-0479">Metal-binding</keyword>
<evidence type="ECO:0000256" key="3">
    <source>
        <dbReference type="ARBA" id="ARBA00022833"/>
    </source>
</evidence>
<keyword evidence="7" id="KW-1185">Reference proteome</keyword>
<dbReference type="PROSITE" id="PS51891">
    <property type="entry name" value="CENP_V_GFA"/>
    <property type="match status" value="1"/>
</dbReference>
<dbReference type="GO" id="GO:0046872">
    <property type="term" value="F:metal ion binding"/>
    <property type="evidence" value="ECO:0007669"/>
    <property type="project" value="UniProtKB-KW"/>
</dbReference>
<dbReference type="AlphaFoldDB" id="B8I9P9"/>
<dbReference type="SUPFAM" id="SSF51316">
    <property type="entry name" value="Mss4-like"/>
    <property type="match status" value="1"/>
</dbReference>
<evidence type="ECO:0000313" key="7">
    <source>
        <dbReference type="Proteomes" id="UP000008207"/>
    </source>
</evidence>
<dbReference type="Gene3D" id="3.90.1590.10">
    <property type="entry name" value="glutathione-dependent formaldehyde- activating enzyme (gfa)"/>
    <property type="match status" value="1"/>
</dbReference>
<reference evidence="6 7" key="1">
    <citation type="submission" date="2009-01" db="EMBL/GenBank/DDBJ databases">
        <title>Complete sequence of chromosome of Methylobacterium nodulans ORS 2060.</title>
        <authorList>
            <consortium name="US DOE Joint Genome Institute"/>
            <person name="Lucas S."/>
            <person name="Copeland A."/>
            <person name="Lapidus A."/>
            <person name="Glavina del Rio T."/>
            <person name="Dalin E."/>
            <person name="Tice H."/>
            <person name="Bruce D."/>
            <person name="Goodwin L."/>
            <person name="Pitluck S."/>
            <person name="Sims D."/>
            <person name="Brettin T."/>
            <person name="Detter J.C."/>
            <person name="Han C."/>
            <person name="Larimer F."/>
            <person name="Land M."/>
            <person name="Hauser L."/>
            <person name="Kyrpides N."/>
            <person name="Ivanova N."/>
            <person name="Marx C.J."/>
            <person name="Richardson P."/>
        </authorList>
    </citation>
    <scope>NUCLEOTIDE SEQUENCE [LARGE SCALE GENOMIC DNA]</scope>
    <source>
        <strain evidence="7">LMG 21967 / CNCM I-2342 / ORS 2060</strain>
    </source>
</reference>
<dbReference type="InterPro" id="IPR006913">
    <property type="entry name" value="CENP-V/GFA"/>
</dbReference>
<dbReference type="OrthoDB" id="9807246at2"/>
<dbReference type="PANTHER" id="PTHR33337">
    <property type="entry name" value="GFA DOMAIN-CONTAINING PROTEIN"/>
    <property type="match status" value="1"/>
</dbReference>
<proteinExistence type="inferred from homology"/>
<dbReference type="HOGENOM" id="CLU_055491_4_0_5"/>